<dbReference type="AlphaFoldDB" id="A0A7R8UYQ2"/>
<dbReference type="PROSITE" id="PS50850">
    <property type="entry name" value="MFS"/>
    <property type="match status" value="1"/>
</dbReference>
<evidence type="ECO:0000256" key="1">
    <source>
        <dbReference type="ARBA" id="ARBA00004141"/>
    </source>
</evidence>
<feature type="transmembrane region" description="Helical" evidence="7">
    <location>
        <begin position="254"/>
        <end position="275"/>
    </location>
</feature>
<dbReference type="PANTHER" id="PTHR11662">
    <property type="entry name" value="SOLUTE CARRIER FAMILY 17"/>
    <property type="match status" value="1"/>
</dbReference>
<dbReference type="EMBL" id="LR899012">
    <property type="protein sequence ID" value="CAD7089584.1"/>
    <property type="molecule type" value="Genomic_DNA"/>
</dbReference>
<feature type="transmembrane region" description="Helical" evidence="7">
    <location>
        <begin position="353"/>
        <end position="375"/>
    </location>
</feature>
<feature type="transmembrane region" description="Helical" evidence="7">
    <location>
        <begin position="101"/>
        <end position="122"/>
    </location>
</feature>
<feature type="transmembrane region" description="Helical" evidence="7">
    <location>
        <begin position="422"/>
        <end position="449"/>
    </location>
</feature>
<feature type="transmembrane region" description="Helical" evidence="7">
    <location>
        <begin position="190"/>
        <end position="211"/>
    </location>
</feature>
<evidence type="ECO:0000256" key="5">
    <source>
        <dbReference type="ARBA" id="ARBA00022989"/>
    </source>
</evidence>
<evidence type="ECO:0000313" key="10">
    <source>
        <dbReference type="Proteomes" id="UP000594454"/>
    </source>
</evidence>
<keyword evidence="5 7" id="KW-1133">Transmembrane helix</keyword>
<dbReference type="PANTHER" id="PTHR11662:SF336">
    <property type="entry name" value="LP19554P"/>
    <property type="match status" value="1"/>
</dbReference>
<dbReference type="GO" id="GO:0006820">
    <property type="term" value="P:monoatomic anion transport"/>
    <property type="evidence" value="ECO:0007669"/>
    <property type="project" value="TreeGrafter"/>
</dbReference>
<keyword evidence="4" id="KW-0769">Symport</keyword>
<reference evidence="9 10" key="1">
    <citation type="submission" date="2020-11" db="EMBL/GenBank/DDBJ databases">
        <authorList>
            <person name="Wallbank WR R."/>
            <person name="Pardo Diaz C."/>
            <person name="Kozak K."/>
            <person name="Martin S."/>
            <person name="Jiggins C."/>
            <person name="Moest M."/>
            <person name="Warren A I."/>
            <person name="Generalovic N T."/>
            <person name="Byers J.R.P. K."/>
            <person name="Montejo-Kovacevich G."/>
            <person name="Yen C E."/>
        </authorList>
    </citation>
    <scope>NUCLEOTIDE SEQUENCE [LARGE SCALE GENOMIC DNA]</scope>
</reference>
<dbReference type="SUPFAM" id="SSF103473">
    <property type="entry name" value="MFS general substrate transporter"/>
    <property type="match status" value="1"/>
</dbReference>
<dbReference type="InterPro" id="IPR011701">
    <property type="entry name" value="MFS"/>
</dbReference>
<accession>A0A7R8UYQ2</accession>
<name>A0A7R8UYQ2_HERIL</name>
<dbReference type="GO" id="GO:0016020">
    <property type="term" value="C:membrane"/>
    <property type="evidence" value="ECO:0007669"/>
    <property type="project" value="UniProtKB-SubCell"/>
</dbReference>
<evidence type="ECO:0000256" key="7">
    <source>
        <dbReference type="SAM" id="Phobius"/>
    </source>
</evidence>
<evidence type="ECO:0000259" key="8">
    <source>
        <dbReference type="PROSITE" id="PS50850"/>
    </source>
</evidence>
<dbReference type="FunFam" id="1.20.1250.20:FF:000003">
    <property type="entry name" value="Solute carrier family 17 member 3"/>
    <property type="match status" value="1"/>
</dbReference>
<feature type="transmembrane region" description="Helical" evidence="7">
    <location>
        <begin position="77"/>
        <end position="96"/>
    </location>
</feature>
<dbReference type="Gene3D" id="1.20.1250.20">
    <property type="entry name" value="MFS general substrate transporter like domains"/>
    <property type="match status" value="2"/>
</dbReference>
<dbReference type="CDD" id="cd17318">
    <property type="entry name" value="MFS_SLC17"/>
    <property type="match status" value="1"/>
</dbReference>
<feature type="transmembrane region" description="Helical" evidence="7">
    <location>
        <begin position="329"/>
        <end position="347"/>
    </location>
</feature>
<dbReference type="FunFam" id="1.20.1250.20:FF:000157">
    <property type="entry name" value="Inorganic phosphate cotransporter"/>
    <property type="match status" value="1"/>
</dbReference>
<gene>
    <name evidence="9" type="ORF">HERILL_LOCUS12124</name>
</gene>
<dbReference type="InterPro" id="IPR020846">
    <property type="entry name" value="MFS_dom"/>
</dbReference>
<comment type="subcellular location">
    <subcellularLocation>
        <location evidence="1">Membrane</location>
        <topology evidence="1">Multi-pass membrane protein</topology>
    </subcellularLocation>
</comment>
<sequence length="466" mass="51935">MTNIALVKFWEKCKNPPTRLFIAVMLFLACLVAYMTRVNFSILIVAMVKSTNPNITAPDYGPRFDWSQQDQSLLLGAYFWGYMITSLMGGILAAVFGGRNLVAGCLILSGILTSFTPYLAIWNFWSVIVVRFILGLFGGPLYPGFHDLISKWAPPDEKGKFVSALMGGTFGTVVTWPLCGLMTESLGYTWSFHMTAIICAIVGVIFLIVVADRPEKHKHITETEREYIVNSLKENVTKQSKFPPLKHALMSLPFWALLVLHYGNMWGLFFLLTAAPKFMAEVLGFKLTQAGFLSSLPYLARLISAFIFGQIGDTIRRKSWMSVTFMRKFFCIFSHIIPGGLLMVMAFGGRTAAVCVALMTLSLGFNGAATLTNLANSQDLAPNYAGSLYGIINFVGTTPGFFSPMIVAYFTQDQNTIDEWMWVFITGAVVYVIPSLFFMIFGSGMVQYWNDMLKSEVKKEDPEKTS</sequence>
<feature type="domain" description="Major facilitator superfamily (MFS) profile" evidence="8">
    <location>
        <begin position="25"/>
        <end position="446"/>
    </location>
</feature>
<feature type="transmembrane region" description="Helical" evidence="7">
    <location>
        <begin position="387"/>
        <end position="410"/>
    </location>
</feature>
<keyword evidence="3 7" id="KW-0812">Transmembrane</keyword>
<dbReference type="OMA" id="FMRKFFC"/>
<evidence type="ECO:0000256" key="2">
    <source>
        <dbReference type="ARBA" id="ARBA00022448"/>
    </source>
</evidence>
<feature type="transmembrane region" description="Helical" evidence="7">
    <location>
        <begin position="128"/>
        <end position="149"/>
    </location>
</feature>
<dbReference type="InterPro" id="IPR036259">
    <property type="entry name" value="MFS_trans_sf"/>
</dbReference>
<keyword evidence="2" id="KW-0813">Transport</keyword>
<dbReference type="Proteomes" id="UP000594454">
    <property type="component" value="Chromosome 4"/>
</dbReference>
<feature type="transmembrane region" description="Helical" evidence="7">
    <location>
        <begin position="161"/>
        <end position="178"/>
    </location>
</feature>
<keyword evidence="10" id="KW-1185">Reference proteome</keyword>
<organism evidence="9 10">
    <name type="scientific">Hermetia illucens</name>
    <name type="common">Black soldier fly</name>
    <dbReference type="NCBI Taxonomy" id="343691"/>
    <lineage>
        <taxon>Eukaryota</taxon>
        <taxon>Metazoa</taxon>
        <taxon>Ecdysozoa</taxon>
        <taxon>Arthropoda</taxon>
        <taxon>Hexapoda</taxon>
        <taxon>Insecta</taxon>
        <taxon>Pterygota</taxon>
        <taxon>Neoptera</taxon>
        <taxon>Endopterygota</taxon>
        <taxon>Diptera</taxon>
        <taxon>Brachycera</taxon>
        <taxon>Stratiomyomorpha</taxon>
        <taxon>Stratiomyidae</taxon>
        <taxon>Hermetiinae</taxon>
        <taxon>Hermetia</taxon>
    </lineage>
</organism>
<dbReference type="InterPro" id="IPR050382">
    <property type="entry name" value="MFS_Na/Anion_cotransporter"/>
</dbReference>
<dbReference type="OrthoDB" id="2985014at2759"/>
<dbReference type="InParanoid" id="A0A7R8UYQ2"/>
<feature type="transmembrane region" description="Helical" evidence="7">
    <location>
        <begin position="20"/>
        <end position="48"/>
    </location>
</feature>
<keyword evidence="6 7" id="KW-0472">Membrane</keyword>
<proteinExistence type="predicted"/>
<dbReference type="Pfam" id="PF07690">
    <property type="entry name" value="MFS_1"/>
    <property type="match status" value="1"/>
</dbReference>
<dbReference type="GO" id="GO:0015293">
    <property type="term" value="F:symporter activity"/>
    <property type="evidence" value="ECO:0007669"/>
    <property type="project" value="UniProtKB-KW"/>
</dbReference>
<feature type="transmembrane region" description="Helical" evidence="7">
    <location>
        <begin position="287"/>
        <end position="308"/>
    </location>
</feature>
<evidence type="ECO:0000256" key="3">
    <source>
        <dbReference type="ARBA" id="ARBA00022692"/>
    </source>
</evidence>
<protein>
    <recommendedName>
        <fullName evidence="8">Major facilitator superfamily (MFS) profile domain-containing protein</fullName>
    </recommendedName>
</protein>
<evidence type="ECO:0000256" key="6">
    <source>
        <dbReference type="ARBA" id="ARBA00023136"/>
    </source>
</evidence>
<evidence type="ECO:0000256" key="4">
    <source>
        <dbReference type="ARBA" id="ARBA00022847"/>
    </source>
</evidence>
<evidence type="ECO:0000313" key="9">
    <source>
        <dbReference type="EMBL" id="CAD7089584.1"/>
    </source>
</evidence>